<organism evidence="5 6">
    <name type="scientific">Enhydra lutris kenyoni</name>
    <name type="common">northern sea otter</name>
    <dbReference type="NCBI Taxonomy" id="391180"/>
    <lineage>
        <taxon>Eukaryota</taxon>
        <taxon>Metazoa</taxon>
        <taxon>Chordata</taxon>
        <taxon>Craniata</taxon>
        <taxon>Vertebrata</taxon>
        <taxon>Euteleostomi</taxon>
        <taxon>Mammalia</taxon>
        <taxon>Eutheria</taxon>
        <taxon>Laurasiatheria</taxon>
        <taxon>Carnivora</taxon>
        <taxon>Caniformia</taxon>
        <taxon>Musteloidea</taxon>
        <taxon>Mustelidae</taxon>
        <taxon>Lutrinae</taxon>
        <taxon>Enhydra</taxon>
    </lineage>
</organism>
<dbReference type="Proteomes" id="UP000248482">
    <property type="component" value="Unplaced"/>
</dbReference>
<dbReference type="AlphaFoldDB" id="A0A2Y9L292"/>
<dbReference type="InterPro" id="IPR040878">
    <property type="entry name" value="IL-40-like_Ig"/>
</dbReference>
<evidence type="ECO:0000256" key="3">
    <source>
        <dbReference type="SAM" id="Phobius"/>
    </source>
</evidence>
<dbReference type="Pfam" id="PF17736">
    <property type="entry name" value="Ig_C17orf99"/>
    <property type="match status" value="2"/>
</dbReference>
<evidence type="ECO:0000259" key="4">
    <source>
        <dbReference type="PROSITE" id="PS50835"/>
    </source>
</evidence>
<evidence type="ECO:0000256" key="1">
    <source>
        <dbReference type="ARBA" id="ARBA00022729"/>
    </source>
</evidence>
<dbReference type="InterPro" id="IPR036179">
    <property type="entry name" value="Ig-like_dom_sf"/>
</dbReference>
<keyword evidence="3" id="KW-0812">Transmembrane</keyword>
<proteinExistence type="predicted"/>
<dbReference type="GeneID" id="111158069"/>
<keyword evidence="2" id="KW-0325">Glycoprotein</keyword>
<dbReference type="STRING" id="391180.A0A2Y9L292"/>
<feature type="transmembrane region" description="Helical" evidence="3">
    <location>
        <begin position="253"/>
        <end position="274"/>
    </location>
</feature>
<dbReference type="InterPro" id="IPR007110">
    <property type="entry name" value="Ig-like_dom"/>
</dbReference>
<dbReference type="RefSeq" id="XP_022375590.1">
    <property type="nucleotide sequence ID" value="XM_022519882.1"/>
</dbReference>
<reference evidence="6" key="1">
    <citation type="submission" date="2025-08" db="UniProtKB">
        <authorList>
            <consortium name="RefSeq"/>
        </authorList>
    </citation>
    <scope>IDENTIFICATION</scope>
    <source>
        <tissue evidence="6">Blood</tissue>
    </source>
</reference>
<dbReference type="InterPro" id="IPR013783">
    <property type="entry name" value="Ig-like_fold"/>
</dbReference>
<dbReference type="PROSITE" id="PS50835">
    <property type="entry name" value="IG_LIKE"/>
    <property type="match status" value="1"/>
</dbReference>
<keyword evidence="5" id="KW-1185">Reference proteome</keyword>
<name>A0A2Y9L292_ENHLU</name>
<dbReference type="Gene3D" id="2.60.40.10">
    <property type="entry name" value="Immunoglobulins"/>
    <property type="match status" value="1"/>
</dbReference>
<evidence type="ECO:0000256" key="2">
    <source>
        <dbReference type="ARBA" id="ARBA00023180"/>
    </source>
</evidence>
<gene>
    <name evidence="6" type="primary">LOC111158069</name>
</gene>
<feature type="domain" description="Ig-like" evidence="4">
    <location>
        <begin position="59"/>
        <end position="142"/>
    </location>
</feature>
<protein>
    <submittedName>
        <fullName evidence="6">Allergin-1 isoform X2</fullName>
    </submittedName>
</protein>
<sequence>MTQSFYMGNTPPLPSFPISSERMWRHLNKLFFWGIFSSLTLQEASLDCDTRRTNKFHSPSLDSETKVVTRGQNVSLTCSNQNGSLQITYFLFRREKHLRTHAGKGEPMIFNLSISEAHELGPYKCKAQVSNCSMVKYSREFNFTFVDPVTTPVLNIHVINTETDQHLILRCISFNGSLPISYTFFEKDIAISPPISKHVREPAEFNITKNSAGEREEYRCKAKNELPNHERYSQPVSINPPPGGESCPFCLQLLLLGLLLVLIVIISILAFWILPKYKARKAMRDKTPGDYRCTATEVGIYANFCENQAGKESVPGLEPRQCVPTAQDGTQHSQEIQYATPVFQKRAPGDHEARNDCKTGCIYSELIF</sequence>
<keyword evidence="3" id="KW-1133">Transmembrane helix</keyword>
<dbReference type="OrthoDB" id="9947088at2759"/>
<keyword evidence="1" id="KW-0732">Signal</keyword>
<dbReference type="SUPFAM" id="SSF48726">
    <property type="entry name" value="Immunoglobulin"/>
    <property type="match status" value="1"/>
</dbReference>
<evidence type="ECO:0000313" key="5">
    <source>
        <dbReference type="Proteomes" id="UP000248482"/>
    </source>
</evidence>
<accession>A0A2Y9L292</accession>
<evidence type="ECO:0000313" key="6">
    <source>
        <dbReference type="RefSeq" id="XP_022375590.1"/>
    </source>
</evidence>
<keyword evidence="3" id="KW-0472">Membrane</keyword>